<evidence type="ECO:0000256" key="1">
    <source>
        <dbReference type="SAM" id="MobiDB-lite"/>
    </source>
</evidence>
<comment type="caution">
    <text evidence="2">The sequence shown here is derived from an EMBL/GenBank/DDBJ whole genome shotgun (WGS) entry which is preliminary data.</text>
</comment>
<dbReference type="EMBL" id="MCFL01000047">
    <property type="protein sequence ID" value="ORZ32393.1"/>
    <property type="molecule type" value="Genomic_DNA"/>
</dbReference>
<sequence length="303" mass="31404">MGKLLFDRILTSVHKGFEPYEAPLGNDPKSNNNSLKSLAGSKPVLAPGAAGKKGGAADKPPPLPPMTLAANLPMIPAAILRPVLDAYLVKLVAFHTIPSAVPPGAGTTTGHHGHGAAQQQQAPAADTGKHQVLPAKVADMVVQYFRTTLLSQIRLIRLAFTSIPRRYSKTYATSRPSSSFNRVTADDSANGGVAEIHDWRIPAQMRGASRNPPTTGMAAIWYNEPGMVEMDDSDLDEDGPPQTVVVGHGGAVSASAAGAMHTAGGLRDGKRESGGGGLVGELQEEMAKALVGVVKGAAGTKDS</sequence>
<protein>
    <submittedName>
        <fullName evidence="2">Uncharacterized protein</fullName>
    </submittedName>
</protein>
<organism evidence="2 3">
    <name type="scientific">Catenaria anguillulae PL171</name>
    <dbReference type="NCBI Taxonomy" id="765915"/>
    <lineage>
        <taxon>Eukaryota</taxon>
        <taxon>Fungi</taxon>
        <taxon>Fungi incertae sedis</taxon>
        <taxon>Blastocladiomycota</taxon>
        <taxon>Blastocladiomycetes</taxon>
        <taxon>Blastocladiales</taxon>
        <taxon>Catenariaceae</taxon>
        <taxon>Catenaria</taxon>
    </lineage>
</organism>
<feature type="compositionally biased region" description="Low complexity" evidence="1">
    <location>
        <begin position="103"/>
        <end position="126"/>
    </location>
</feature>
<reference evidence="2 3" key="1">
    <citation type="submission" date="2016-07" db="EMBL/GenBank/DDBJ databases">
        <title>Pervasive Adenine N6-methylation of Active Genes in Fungi.</title>
        <authorList>
            <consortium name="DOE Joint Genome Institute"/>
            <person name="Mondo S.J."/>
            <person name="Dannebaum R.O."/>
            <person name="Kuo R.C."/>
            <person name="Labutti K."/>
            <person name="Haridas S."/>
            <person name="Kuo A."/>
            <person name="Salamov A."/>
            <person name="Ahrendt S.R."/>
            <person name="Lipzen A."/>
            <person name="Sullivan W."/>
            <person name="Andreopoulos W.B."/>
            <person name="Clum A."/>
            <person name="Lindquist E."/>
            <person name="Daum C."/>
            <person name="Ramamoorthy G.K."/>
            <person name="Gryganskyi A."/>
            <person name="Culley D."/>
            <person name="Magnuson J.K."/>
            <person name="James T.Y."/>
            <person name="O'Malley M.A."/>
            <person name="Stajich J.E."/>
            <person name="Spatafora J.W."/>
            <person name="Visel A."/>
            <person name="Grigoriev I.V."/>
        </authorList>
    </citation>
    <scope>NUCLEOTIDE SEQUENCE [LARGE SCALE GENOMIC DNA]</scope>
    <source>
        <strain evidence="2 3">PL171</strain>
    </source>
</reference>
<feature type="region of interest" description="Disordered" evidence="1">
    <location>
        <begin position="20"/>
        <end position="62"/>
    </location>
</feature>
<evidence type="ECO:0000313" key="2">
    <source>
        <dbReference type="EMBL" id="ORZ32393.1"/>
    </source>
</evidence>
<feature type="region of interest" description="Disordered" evidence="1">
    <location>
        <begin position="260"/>
        <end position="280"/>
    </location>
</feature>
<keyword evidence="3" id="KW-1185">Reference proteome</keyword>
<proteinExistence type="predicted"/>
<dbReference type="AlphaFoldDB" id="A0A1Y2HFC8"/>
<accession>A0A1Y2HFC8</accession>
<dbReference type="Proteomes" id="UP000193411">
    <property type="component" value="Unassembled WGS sequence"/>
</dbReference>
<name>A0A1Y2HFC8_9FUNG</name>
<evidence type="ECO:0000313" key="3">
    <source>
        <dbReference type="Proteomes" id="UP000193411"/>
    </source>
</evidence>
<feature type="region of interest" description="Disordered" evidence="1">
    <location>
        <begin position="103"/>
        <end position="129"/>
    </location>
</feature>
<gene>
    <name evidence="2" type="ORF">BCR44DRAFT_1240061</name>
</gene>